<dbReference type="Gene3D" id="2.40.128.20">
    <property type="match status" value="1"/>
</dbReference>
<feature type="domain" description="Lipocalin/cytosolic fatty-acid binding" evidence="3">
    <location>
        <begin position="61"/>
        <end position="195"/>
    </location>
</feature>
<dbReference type="SUPFAM" id="SSF50814">
    <property type="entry name" value="Lipocalins"/>
    <property type="match status" value="1"/>
</dbReference>
<dbReference type="EMBL" id="MPUH01000161">
    <property type="protein sequence ID" value="OMJ88042.1"/>
    <property type="molecule type" value="Genomic_DNA"/>
</dbReference>
<dbReference type="InterPro" id="IPR012674">
    <property type="entry name" value="Calycin"/>
</dbReference>
<keyword evidence="2" id="KW-0472">Membrane</keyword>
<keyword evidence="2" id="KW-1133">Transmembrane helix</keyword>
<dbReference type="PANTHER" id="PTHR10612">
    <property type="entry name" value="APOLIPOPROTEIN D"/>
    <property type="match status" value="1"/>
</dbReference>
<keyword evidence="1" id="KW-1015">Disulfide bond</keyword>
<dbReference type="GO" id="GO:0005737">
    <property type="term" value="C:cytoplasm"/>
    <property type="evidence" value="ECO:0007669"/>
    <property type="project" value="TreeGrafter"/>
</dbReference>
<proteinExistence type="predicted"/>
<dbReference type="GO" id="GO:0006629">
    <property type="term" value="P:lipid metabolic process"/>
    <property type="evidence" value="ECO:0007669"/>
    <property type="project" value="TreeGrafter"/>
</dbReference>
<reference evidence="4 5" key="1">
    <citation type="submission" date="2016-11" db="EMBL/GenBank/DDBJ databases">
        <title>The macronuclear genome of Stentor coeruleus: a giant cell with tiny introns.</title>
        <authorList>
            <person name="Slabodnick M."/>
            <person name="Ruby J.G."/>
            <person name="Reiff S.B."/>
            <person name="Swart E.C."/>
            <person name="Gosai S."/>
            <person name="Prabakaran S."/>
            <person name="Witkowska E."/>
            <person name="Larue G.E."/>
            <person name="Fisher S."/>
            <person name="Freeman R.M."/>
            <person name="Gunawardena J."/>
            <person name="Chu W."/>
            <person name="Stover N.A."/>
            <person name="Gregory B.D."/>
            <person name="Nowacki M."/>
            <person name="Derisi J."/>
            <person name="Roy S.W."/>
            <person name="Marshall W.F."/>
            <person name="Sood P."/>
        </authorList>
    </citation>
    <scope>NUCLEOTIDE SEQUENCE [LARGE SCALE GENOMIC DNA]</scope>
    <source>
        <strain evidence="4">WM001</strain>
    </source>
</reference>
<evidence type="ECO:0000313" key="4">
    <source>
        <dbReference type="EMBL" id="OMJ88042.1"/>
    </source>
</evidence>
<dbReference type="OrthoDB" id="565904at2759"/>
<name>A0A1R2CG91_9CILI</name>
<evidence type="ECO:0000256" key="1">
    <source>
        <dbReference type="ARBA" id="ARBA00023157"/>
    </source>
</evidence>
<feature type="transmembrane region" description="Helical" evidence="2">
    <location>
        <begin position="7"/>
        <end position="26"/>
    </location>
</feature>
<dbReference type="Proteomes" id="UP000187209">
    <property type="component" value="Unassembled WGS sequence"/>
</dbReference>
<protein>
    <recommendedName>
        <fullName evidence="3">Lipocalin/cytosolic fatty-acid binding domain-containing protein</fullName>
    </recommendedName>
</protein>
<keyword evidence="5" id="KW-1185">Reference proteome</keyword>
<dbReference type="AlphaFoldDB" id="A0A1R2CG91"/>
<dbReference type="PANTHER" id="PTHR10612:SF34">
    <property type="entry name" value="APOLIPOPROTEIN D"/>
    <property type="match status" value="1"/>
</dbReference>
<dbReference type="PRINTS" id="PR01273">
    <property type="entry name" value="INVTBRTCOLOR"/>
</dbReference>
<accession>A0A1R2CG91</accession>
<sequence>MDTSYKTFIFLLLFIKPLTVYGFFAWGPCPSIPLDIEKYVSSKSDYFLYSAGNFRAIDYLGTWYGITKTIDFPWSSGNCTQTLYYIRDDKRVAVLNSEIINGNNVSMLGEVFVDTNIPGQLYPKFFRYAPLGDYKVVHTDYTRTALVFTCRSFGIFHWKYVWVIARDFNIEEVPGYYKIIESLGIPISKLVKTNHEGC</sequence>
<keyword evidence="2" id="KW-0812">Transmembrane</keyword>
<dbReference type="InterPro" id="IPR000566">
    <property type="entry name" value="Lipocln_cytosolic_FA-bd_dom"/>
</dbReference>
<dbReference type="InterPro" id="IPR003057">
    <property type="entry name" value="Invtbrt_color"/>
</dbReference>
<dbReference type="Pfam" id="PF00061">
    <property type="entry name" value="Lipocalin"/>
    <property type="match status" value="1"/>
</dbReference>
<comment type="caution">
    <text evidence="4">The sequence shown here is derived from an EMBL/GenBank/DDBJ whole genome shotgun (WGS) entry which is preliminary data.</text>
</comment>
<evidence type="ECO:0000313" key="5">
    <source>
        <dbReference type="Proteomes" id="UP000187209"/>
    </source>
</evidence>
<evidence type="ECO:0000256" key="2">
    <source>
        <dbReference type="SAM" id="Phobius"/>
    </source>
</evidence>
<organism evidence="4 5">
    <name type="scientific">Stentor coeruleus</name>
    <dbReference type="NCBI Taxonomy" id="5963"/>
    <lineage>
        <taxon>Eukaryota</taxon>
        <taxon>Sar</taxon>
        <taxon>Alveolata</taxon>
        <taxon>Ciliophora</taxon>
        <taxon>Postciliodesmatophora</taxon>
        <taxon>Heterotrichea</taxon>
        <taxon>Heterotrichida</taxon>
        <taxon>Stentoridae</taxon>
        <taxon>Stentor</taxon>
    </lineage>
</organism>
<dbReference type="GO" id="GO:0031409">
    <property type="term" value="F:pigment binding"/>
    <property type="evidence" value="ECO:0007669"/>
    <property type="project" value="InterPro"/>
</dbReference>
<gene>
    <name evidence="4" type="ORF">SteCoe_10113</name>
</gene>
<evidence type="ECO:0000259" key="3">
    <source>
        <dbReference type="Pfam" id="PF00061"/>
    </source>
</evidence>
<dbReference type="GO" id="GO:0000302">
    <property type="term" value="P:response to reactive oxygen species"/>
    <property type="evidence" value="ECO:0007669"/>
    <property type="project" value="TreeGrafter"/>
</dbReference>